<dbReference type="InterPro" id="IPR007910">
    <property type="entry name" value="DUF735"/>
</dbReference>
<name>A0ABM6AR65_BORHE</name>
<proteinExistence type="predicted"/>
<reference evidence="1 2" key="2">
    <citation type="journal article" date="2016" name="Genome Announc.">
        <title>Chromosome and Plasmids of the Tick-Borne Relapsing Fever Agent Borrelia hermsii.</title>
        <authorList>
            <person name="Barbour A.G."/>
        </authorList>
    </citation>
    <scope>NUCLEOTIDE SEQUENCE [LARGE SCALE GENOMIC DNA]</scope>
    <source>
        <strain evidence="1 2">HS1</strain>
    </source>
</reference>
<organism evidence="1 2">
    <name type="scientific">Borrelia hermsii HS1</name>
    <dbReference type="NCBI Taxonomy" id="1867252"/>
    <lineage>
        <taxon>Bacteria</taxon>
        <taxon>Pseudomonadati</taxon>
        <taxon>Spirochaetota</taxon>
        <taxon>Spirochaetia</taxon>
        <taxon>Spirochaetales</taxon>
        <taxon>Borreliaceae</taxon>
        <taxon>Borrelia</taxon>
    </lineage>
</organism>
<gene>
    <name evidence="1" type="ORF">AXX13_A0715</name>
</gene>
<protein>
    <submittedName>
        <fullName evidence="1">Uncharacterized protein</fullName>
    </submittedName>
</protein>
<dbReference type="Pfam" id="PF05246">
    <property type="entry name" value="DUF735"/>
    <property type="match status" value="1"/>
</dbReference>
<dbReference type="EMBL" id="CP014350">
    <property type="protein sequence ID" value="ANA43783.1"/>
    <property type="molecule type" value="Genomic_DNA"/>
</dbReference>
<accession>A0ABM6AR65</accession>
<keyword evidence="1" id="KW-0614">Plasmid</keyword>
<reference evidence="1 2" key="1">
    <citation type="journal article" date="2013" name="J. Bacteriol.">
        <title>Large linear plasmids of Borrelia species that cause relapsing fever.</title>
        <authorList>
            <person name="Miller S.C."/>
            <person name="Porcella S.F."/>
            <person name="Raffel S.J."/>
            <person name="Schwan T.G."/>
            <person name="Barbour A.G."/>
        </authorList>
    </citation>
    <scope>NUCLEOTIDE SEQUENCE [LARGE SCALE GENOMIC DNA]</scope>
    <source>
        <strain evidence="1 2">HS1</strain>
    </source>
</reference>
<dbReference type="RefSeq" id="WP_020732475.1">
    <property type="nucleotide sequence ID" value="NZ_CP014350.1"/>
</dbReference>
<evidence type="ECO:0000313" key="1">
    <source>
        <dbReference type="EMBL" id="ANA43783.1"/>
    </source>
</evidence>
<geneLocation type="plasmid" evidence="1 2">
    <name>megaplasmid</name>
</geneLocation>
<keyword evidence="2" id="KW-1185">Reference proteome</keyword>
<sequence>MTENRAMQTIPKFLQNTQIAKIIQSELIFKKQLLEELNELLENFATINVEESINSRYIALMMLSLFNAFHLKKGLKKDLINSLKALIFALKSIGTDESFHLLFKAFLHARVEVTVNPNIPGEIIIKLLDNIRSPIKFKIAGKINGKLKIIIVKHKGKLKKLASNYIPKDFKNSIYGFIKSLIPAGRTIKIFDTYDKEIK</sequence>
<dbReference type="Proteomes" id="UP000078430">
    <property type="component" value="Plasmid megaplasmid"/>
</dbReference>
<evidence type="ECO:0000313" key="2">
    <source>
        <dbReference type="Proteomes" id="UP000078430"/>
    </source>
</evidence>